<dbReference type="Gene3D" id="1.10.287.950">
    <property type="entry name" value="Methyl-accepting chemotaxis protein"/>
    <property type="match status" value="1"/>
</dbReference>
<evidence type="ECO:0000256" key="5">
    <source>
        <dbReference type="ARBA" id="ARBA00023136"/>
    </source>
</evidence>
<dbReference type="Proteomes" id="UP000838160">
    <property type="component" value="Unassembled WGS sequence"/>
</dbReference>
<keyword evidence="6 8" id="KW-0807">Transducer</keyword>
<dbReference type="InterPro" id="IPR004010">
    <property type="entry name" value="Double_Cache_2"/>
</dbReference>
<proteinExistence type="inferred from homology"/>
<evidence type="ECO:0000256" key="7">
    <source>
        <dbReference type="ARBA" id="ARBA00029447"/>
    </source>
</evidence>
<evidence type="ECO:0000256" key="10">
    <source>
        <dbReference type="SAM" id="Phobius"/>
    </source>
</evidence>
<dbReference type="InterPro" id="IPR033480">
    <property type="entry name" value="sCache_2"/>
</dbReference>
<comment type="similarity">
    <text evidence="7">Belongs to the methyl-accepting chemotaxis (MCP) protein family.</text>
</comment>
<keyword evidence="2" id="KW-1003">Cell membrane</keyword>
<keyword evidence="4 10" id="KW-1133">Transmembrane helix</keyword>
<feature type="domain" description="Methyl-accepting transducer" evidence="11">
    <location>
        <begin position="266"/>
        <end position="502"/>
    </location>
</feature>
<gene>
    <name evidence="13" type="primary">mcpP</name>
    <name evidence="13" type="ORF">VHP8226_03912</name>
</gene>
<dbReference type="SMART" id="SM00304">
    <property type="entry name" value="HAMP"/>
    <property type="match status" value="1"/>
</dbReference>
<dbReference type="CDD" id="cd06225">
    <property type="entry name" value="HAMP"/>
    <property type="match status" value="1"/>
</dbReference>
<evidence type="ECO:0000256" key="1">
    <source>
        <dbReference type="ARBA" id="ARBA00004651"/>
    </source>
</evidence>
<dbReference type="PRINTS" id="PR00260">
    <property type="entry name" value="CHEMTRNSDUCR"/>
</dbReference>
<dbReference type="InterPro" id="IPR003660">
    <property type="entry name" value="HAMP_dom"/>
</dbReference>
<keyword evidence="9" id="KW-0175">Coiled coil</keyword>
<accession>A0ABM8ZNP0</accession>
<dbReference type="SMART" id="SM00283">
    <property type="entry name" value="MA"/>
    <property type="match status" value="1"/>
</dbReference>
<dbReference type="PANTHER" id="PTHR32089:SF120">
    <property type="entry name" value="METHYL-ACCEPTING CHEMOTAXIS PROTEIN TLPQ"/>
    <property type="match status" value="1"/>
</dbReference>
<dbReference type="SUPFAM" id="SSF58104">
    <property type="entry name" value="Methyl-accepting chemotaxis protein (MCP) signaling domain"/>
    <property type="match status" value="1"/>
</dbReference>
<evidence type="ECO:0000313" key="13">
    <source>
        <dbReference type="EMBL" id="CAH0530231.1"/>
    </source>
</evidence>
<keyword evidence="14" id="KW-1185">Reference proteome</keyword>
<evidence type="ECO:0000259" key="12">
    <source>
        <dbReference type="PROSITE" id="PS50885"/>
    </source>
</evidence>
<evidence type="ECO:0000256" key="6">
    <source>
        <dbReference type="ARBA" id="ARBA00023224"/>
    </source>
</evidence>
<evidence type="ECO:0000256" key="2">
    <source>
        <dbReference type="ARBA" id="ARBA00022475"/>
    </source>
</evidence>
<reference evidence="13" key="1">
    <citation type="submission" date="2021-12" db="EMBL/GenBank/DDBJ databases">
        <authorList>
            <person name="Rodrigo-Torres L."/>
            <person name="Arahal R. D."/>
            <person name="Lucena T."/>
        </authorList>
    </citation>
    <scope>NUCLEOTIDE SEQUENCE</scope>
    <source>
        <strain evidence="13">CECT 8226</strain>
    </source>
</reference>
<dbReference type="SMART" id="SM01049">
    <property type="entry name" value="Cache_2"/>
    <property type="match status" value="1"/>
</dbReference>
<evidence type="ECO:0000259" key="11">
    <source>
        <dbReference type="PROSITE" id="PS50111"/>
    </source>
</evidence>
<keyword evidence="3 10" id="KW-0812">Transmembrane</keyword>
<feature type="coiled-coil region" evidence="9">
    <location>
        <begin position="288"/>
        <end position="315"/>
    </location>
</feature>
<evidence type="ECO:0000256" key="9">
    <source>
        <dbReference type="SAM" id="Coils"/>
    </source>
</evidence>
<dbReference type="EMBL" id="CAKLCM010000003">
    <property type="protein sequence ID" value="CAH0530231.1"/>
    <property type="molecule type" value="Genomic_DNA"/>
</dbReference>
<dbReference type="RefSeq" id="WP_237486748.1">
    <property type="nucleotide sequence ID" value="NZ_CAKLCM010000003.1"/>
</dbReference>
<dbReference type="Pfam" id="PF00672">
    <property type="entry name" value="HAMP"/>
    <property type="match status" value="1"/>
</dbReference>
<comment type="caution">
    <text evidence="13">The sequence shown here is derived from an EMBL/GenBank/DDBJ whole genome shotgun (WGS) entry which is preliminary data.</text>
</comment>
<dbReference type="Pfam" id="PF00015">
    <property type="entry name" value="MCPsignal"/>
    <property type="match status" value="1"/>
</dbReference>
<dbReference type="PROSITE" id="PS50885">
    <property type="entry name" value="HAMP"/>
    <property type="match status" value="1"/>
</dbReference>
<evidence type="ECO:0000256" key="3">
    <source>
        <dbReference type="ARBA" id="ARBA00022692"/>
    </source>
</evidence>
<organism evidence="13 14">
    <name type="scientific">Vibrio hippocampi</name>
    <dbReference type="NCBI Taxonomy" id="654686"/>
    <lineage>
        <taxon>Bacteria</taxon>
        <taxon>Pseudomonadati</taxon>
        <taxon>Pseudomonadota</taxon>
        <taxon>Gammaproteobacteria</taxon>
        <taxon>Vibrionales</taxon>
        <taxon>Vibrionaceae</taxon>
        <taxon>Vibrio</taxon>
    </lineage>
</organism>
<dbReference type="Pfam" id="PF08269">
    <property type="entry name" value="dCache_2"/>
    <property type="match status" value="1"/>
</dbReference>
<keyword evidence="5 10" id="KW-0472">Membrane</keyword>
<protein>
    <submittedName>
        <fullName evidence="13">Methyl-accepting chemotaxis protein McpP</fullName>
    </submittedName>
</protein>
<feature type="transmembrane region" description="Helical" evidence="10">
    <location>
        <begin position="12"/>
        <end position="33"/>
    </location>
</feature>
<dbReference type="PANTHER" id="PTHR32089">
    <property type="entry name" value="METHYL-ACCEPTING CHEMOTAXIS PROTEIN MCPB"/>
    <property type="match status" value="1"/>
</dbReference>
<dbReference type="PROSITE" id="PS50111">
    <property type="entry name" value="CHEMOTAXIS_TRANSDUC_2"/>
    <property type="match status" value="1"/>
</dbReference>
<evidence type="ECO:0000313" key="14">
    <source>
        <dbReference type="Proteomes" id="UP000838160"/>
    </source>
</evidence>
<feature type="domain" description="HAMP" evidence="12">
    <location>
        <begin position="209"/>
        <end position="261"/>
    </location>
</feature>
<evidence type="ECO:0000256" key="8">
    <source>
        <dbReference type="PROSITE-ProRule" id="PRU00284"/>
    </source>
</evidence>
<dbReference type="InterPro" id="IPR004090">
    <property type="entry name" value="Chemotax_Me-accpt_rcpt"/>
</dbReference>
<evidence type="ECO:0000256" key="4">
    <source>
        <dbReference type="ARBA" id="ARBA00022989"/>
    </source>
</evidence>
<name>A0ABM8ZNP0_9VIBR</name>
<sequence>MRLKDLSIRTKLQGIVVIAMLILFSTGIINLIVQNNVNYEQRKSSVKSNVEIATNLVRYYQKQASSMGLEQAQQAAKQAIKSLRYDGNNYFWITDGSNRIVMHSTRPELDGVNATSKTDSKGKLMWQEMSNIAKTQQQGFLTYHWRNAKGVDDEKVSFVSYVAEWNWIIGSGVQTSDIQAAFNSSIWEEIIINSLAALLLIVICLAVARNIIIPIEDLVKDVKQIANGQLSIKNKQQRGDEIGTLATELQRMVSVLNSTIDTAKVSSQSSSMLSSSLAAASEQTSTSIQSQSEQLEQLSAAMNEMTSTIQNIASNCDQTASATEESKEYAAKGSRSMGYTLTNIAAVSDDINNTQQLMEALQQGVNDIGNVLVVIDEVSEQTNLLALNAAIEAARAGEQGRGFAVVADEVRNLASRTQESTTQVQTTIEQLNQRTASVIAVMSSNQAKISESVELATQTQEELNTAVIQLNSSHDMVSQIAAAAEQQGIVANDINESVNVVHLSINEIRQASLSLAEQSQSMAEASDDLNQKLGYFS</sequence>
<dbReference type="InterPro" id="IPR004089">
    <property type="entry name" value="MCPsignal_dom"/>
</dbReference>
<comment type="subcellular location">
    <subcellularLocation>
        <location evidence="1">Cell membrane</location>
        <topology evidence="1">Multi-pass membrane protein</topology>
    </subcellularLocation>
</comment>
<dbReference type="Gene3D" id="3.30.450.20">
    <property type="entry name" value="PAS domain"/>
    <property type="match status" value="1"/>
</dbReference>
<feature type="transmembrane region" description="Helical" evidence="10">
    <location>
        <begin position="190"/>
        <end position="208"/>
    </location>
</feature>
<dbReference type="CDD" id="cd11386">
    <property type="entry name" value="MCP_signal"/>
    <property type="match status" value="1"/>
</dbReference>